<accession>I4EHI9</accession>
<sequence>MDSVSFYRTAVHGSHEDRSWKDQVNRVFVTSGVRREVTLPADLNGEGGTASLQNAIAYPERNPARPFEAMMTVPLEPGTRLVNILSDEVAFCTGPDGTVKSCSVGDTSWRKVTIEFEREESDEG</sequence>
<organism evidence="1 2">
    <name type="scientific">Nitrolancea hollandica Lb</name>
    <dbReference type="NCBI Taxonomy" id="1129897"/>
    <lineage>
        <taxon>Bacteria</taxon>
        <taxon>Pseudomonadati</taxon>
        <taxon>Thermomicrobiota</taxon>
        <taxon>Thermomicrobia</taxon>
        <taxon>Sphaerobacterales</taxon>
        <taxon>Sphaerobacterineae</taxon>
        <taxon>Sphaerobacteraceae</taxon>
        <taxon>Nitrolancea</taxon>
    </lineage>
</organism>
<dbReference type="Proteomes" id="UP000004221">
    <property type="component" value="Unassembled WGS sequence"/>
</dbReference>
<evidence type="ECO:0000313" key="1">
    <source>
        <dbReference type="EMBL" id="CCF84151.1"/>
    </source>
</evidence>
<gene>
    <name evidence="1" type="ORF">NITHO_3120013</name>
</gene>
<protein>
    <submittedName>
        <fullName evidence="1">Uncharacterized protein</fullName>
    </submittedName>
</protein>
<proteinExistence type="predicted"/>
<name>I4EHI9_9BACT</name>
<comment type="caution">
    <text evidence="1">The sequence shown here is derived from an EMBL/GenBank/DDBJ whole genome shotgun (WGS) entry which is preliminary data.</text>
</comment>
<dbReference type="AlphaFoldDB" id="I4EHI9"/>
<keyword evidence="2" id="KW-1185">Reference proteome</keyword>
<dbReference type="EMBL" id="CAGS01000238">
    <property type="protein sequence ID" value="CCF84151.1"/>
    <property type="molecule type" value="Genomic_DNA"/>
</dbReference>
<dbReference type="RefSeq" id="WP_008478080.1">
    <property type="nucleotide sequence ID" value="NZ_CAGS01000238.1"/>
</dbReference>
<evidence type="ECO:0000313" key="2">
    <source>
        <dbReference type="Proteomes" id="UP000004221"/>
    </source>
</evidence>
<reference evidence="1 2" key="1">
    <citation type="journal article" date="2012" name="ISME J.">
        <title>Nitrification expanded: discovery, physiology and genomics of a nitrite-oxidizing bacterium from the phylum Chloroflexi.</title>
        <authorList>
            <person name="Sorokin D.Y."/>
            <person name="Lucker S."/>
            <person name="Vejmelkova D."/>
            <person name="Kostrikina N.A."/>
            <person name="Kleerebezem R."/>
            <person name="Rijpstra W.I."/>
            <person name="Damste J.S."/>
            <person name="Le Paslier D."/>
            <person name="Muyzer G."/>
            <person name="Wagner M."/>
            <person name="van Loosdrecht M.C."/>
            <person name="Daims H."/>
        </authorList>
    </citation>
    <scope>NUCLEOTIDE SEQUENCE [LARGE SCALE GENOMIC DNA]</scope>
    <source>
        <strain evidence="2">none</strain>
    </source>
</reference>